<dbReference type="PANTHER" id="PTHR34236:SF1">
    <property type="entry name" value="DIMETHYL SULFOXIDE REDUCTASE TRANSCRIPTIONAL ACTIVATOR"/>
    <property type="match status" value="1"/>
</dbReference>
<accession>A0AAQ4CV29</accession>
<dbReference type="KEGG" id="scas:SACC_26770"/>
<gene>
    <name evidence="2" type="ORF">SACC_26770</name>
</gene>
<dbReference type="GeneID" id="68867399"/>
<keyword evidence="3" id="KW-1185">Reference proteome</keyword>
<name>A0AAQ4CV29_9CREN</name>
<evidence type="ECO:0000313" key="2">
    <source>
        <dbReference type="EMBL" id="BDB99660.1"/>
    </source>
</evidence>
<evidence type="ECO:0000259" key="1">
    <source>
        <dbReference type="Pfam" id="PF04967"/>
    </source>
</evidence>
<evidence type="ECO:0000313" key="3">
    <source>
        <dbReference type="Proteomes" id="UP001319921"/>
    </source>
</evidence>
<dbReference type="AlphaFoldDB" id="A0AAQ4CV29"/>
<sequence length="234" mass="27940">MALFNVALVAFEIEHENCWSKLTMDYPVMMRTLFAKPSRERDYILGMDEIKVLKAKDFRSFLRSFKKEKSILEVLHISELDRRRGIYRILFKEKYDNMIMGILNNYTVFYLKDIIKGGVERLLLVIPEEEVNSLKQDLQVLGDIRYFKVRRIELDSFIPTFFDLSDQERKAVIEAVKRGYYDYPRRINLEDLGNIMGLSKPTLEEYIRKAEKKIMCKVYNEILQYDILLNIDNY</sequence>
<dbReference type="InterPro" id="IPR007050">
    <property type="entry name" value="HTH_bacterioopsin"/>
</dbReference>
<feature type="domain" description="HTH bat-type" evidence="1">
    <location>
        <begin position="164"/>
        <end position="215"/>
    </location>
</feature>
<reference evidence="2 3" key="1">
    <citation type="journal article" date="2022" name="Microbiol. Resour. Announc.">
        <title>Complete Genome Sequence of the Hyperthermophilic and Acidophilic Archaeon Saccharolobus caldissimus Strain HS-3T.</title>
        <authorList>
            <person name="Sakai H.D."/>
            <person name="Kurosawa N."/>
        </authorList>
    </citation>
    <scope>NUCLEOTIDE SEQUENCE [LARGE SCALE GENOMIC DNA]</scope>
    <source>
        <strain evidence="2 3">JCM32116</strain>
    </source>
</reference>
<dbReference type="RefSeq" id="WP_229570096.1">
    <property type="nucleotide sequence ID" value="NZ_AP025226.1"/>
</dbReference>
<dbReference type="EMBL" id="AP025226">
    <property type="protein sequence ID" value="BDB99660.1"/>
    <property type="molecule type" value="Genomic_DNA"/>
</dbReference>
<dbReference type="PANTHER" id="PTHR34236">
    <property type="entry name" value="DIMETHYL SULFOXIDE REDUCTASE TRANSCRIPTIONAL ACTIVATOR"/>
    <property type="match status" value="1"/>
</dbReference>
<proteinExistence type="predicted"/>
<protein>
    <submittedName>
        <fullName evidence="2">Bacterio-opsin activator</fullName>
    </submittedName>
</protein>
<dbReference type="Pfam" id="PF04967">
    <property type="entry name" value="HTH_10"/>
    <property type="match status" value="1"/>
</dbReference>
<organism evidence="2 3">
    <name type="scientific">Saccharolobus caldissimus</name>
    <dbReference type="NCBI Taxonomy" id="1702097"/>
    <lineage>
        <taxon>Archaea</taxon>
        <taxon>Thermoproteota</taxon>
        <taxon>Thermoprotei</taxon>
        <taxon>Sulfolobales</taxon>
        <taxon>Sulfolobaceae</taxon>
        <taxon>Saccharolobus</taxon>
    </lineage>
</organism>
<dbReference type="Proteomes" id="UP001319921">
    <property type="component" value="Chromosome"/>
</dbReference>